<keyword evidence="4 7" id="KW-0067">ATP-binding</keyword>
<dbReference type="PANTHER" id="PTHR42711">
    <property type="entry name" value="ABC TRANSPORTER ATP-BINDING PROTEIN"/>
    <property type="match status" value="1"/>
</dbReference>
<gene>
    <name evidence="7" type="ORF">RDV89_18505</name>
</gene>
<keyword evidence="3" id="KW-0547">Nucleotide-binding</keyword>
<dbReference type="InterPro" id="IPR003593">
    <property type="entry name" value="AAA+_ATPase"/>
</dbReference>
<evidence type="ECO:0000256" key="4">
    <source>
        <dbReference type="ARBA" id="ARBA00022840"/>
    </source>
</evidence>
<dbReference type="Proteomes" id="UP001268542">
    <property type="component" value="Unassembled WGS sequence"/>
</dbReference>
<dbReference type="Pfam" id="PF00005">
    <property type="entry name" value="ABC_tran"/>
    <property type="match status" value="1"/>
</dbReference>
<keyword evidence="5" id="KW-0046">Antibiotic resistance</keyword>
<evidence type="ECO:0000313" key="7">
    <source>
        <dbReference type="EMBL" id="MDT9595086.1"/>
    </source>
</evidence>
<dbReference type="InterPro" id="IPR027417">
    <property type="entry name" value="P-loop_NTPase"/>
</dbReference>
<feature type="domain" description="ABC transporter" evidence="6">
    <location>
        <begin position="6"/>
        <end position="229"/>
    </location>
</feature>
<dbReference type="PROSITE" id="PS00211">
    <property type="entry name" value="ABC_TRANSPORTER_1"/>
    <property type="match status" value="1"/>
</dbReference>
<dbReference type="EMBL" id="JAVYII010000010">
    <property type="protein sequence ID" value="MDT9595086.1"/>
    <property type="molecule type" value="Genomic_DNA"/>
</dbReference>
<dbReference type="InterPro" id="IPR017871">
    <property type="entry name" value="ABC_transporter-like_CS"/>
</dbReference>
<dbReference type="InterPro" id="IPR050763">
    <property type="entry name" value="ABC_transporter_ATP-binding"/>
</dbReference>
<sequence>MTEPAVVVDAVRVTYRDAVALDDVSLRVRPGEVLGVLGVNGAGKTTLVETIAGLRRPDAGTVRVLGLDPVAQRRAVRRVLGVQLQEARLHDALTVGELVDLHRAFHADPRPADEALAMVELTERRDVRFERLSGGQQQRLSVALALVGRPRVVVLDELTTGLDPRARRRLWATVESLTSETVLLVSHAMDEVERLCDRVVLLDAGRVVAEGSPAEVVDRVGAASLDEAFLRLTGRAPGEDEDAA</sequence>
<comment type="caution">
    <text evidence="7">The sequence shown here is derived from an EMBL/GenBank/DDBJ whole genome shotgun (WGS) entry which is preliminary data.</text>
</comment>
<comment type="subcellular location">
    <subcellularLocation>
        <location evidence="1">Cell membrane</location>
        <topology evidence="1">Peripheral membrane protein</topology>
    </subcellularLocation>
</comment>
<dbReference type="RefSeq" id="WP_315735495.1">
    <property type="nucleotide sequence ID" value="NZ_JAVYII010000010.1"/>
</dbReference>
<dbReference type="PROSITE" id="PS50893">
    <property type="entry name" value="ABC_TRANSPORTER_2"/>
    <property type="match status" value="1"/>
</dbReference>
<evidence type="ECO:0000256" key="5">
    <source>
        <dbReference type="ARBA" id="ARBA00023251"/>
    </source>
</evidence>
<evidence type="ECO:0000313" key="8">
    <source>
        <dbReference type="Proteomes" id="UP001268542"/>
    </source>
</evidence>
<evidence type="ECO:0000256" key="2">
    <source>
        <dbReference type="ARBA" id="ARBA00022448"/>
    </source>
</evidence>
<dbReference type="InterPro" id="IPR003439">
    <property type="entry name" value="ABC_transporter-like_ATP-bd"/>
</dbReference>
<dbReference type="CDD" id="cd03230">
    <property type="entry name" value="ABC_DR_subfamily_A"/>
    <property type="match status" value="1"/>
</dbReference>
<proteinExistence type="predicted"/>
<evidence type="ECO:0000259" key="6">
    <source>
        <dbReference type="PROSITE" id="PS50893"/>
    </source>
</evidence>
<keyword evidence="2" id="KW-0813">Transport</keyword>
<dbReference type="SUPFAM" id="SSF52540">
    <property type="entry name" value="P-loop containing nucleoside triphosphate hydrolases"/>
    <property type="match status" value="1"/>
</dbReference>
<protein>
    <submittedName>
        <fullName evidence="7">ABC transporter ATP-binding protein</fullName>
    </submittedName>
</protein>
<evidence type="ECO:0000256" key="3">
    <source>
        <dbReference type="ARBA" id="ARBA00022741"/>
    </source>
</evidence>
<accession>A0ABU3Q1R3</accession>
<organism evidence="7 8">
    <name type="scientific">Nocardioides imazamoxiresistens</name>
    <dbReference type="NCBI Taxonomy" id="3231893"/>
    <lineage>
        <taxon>Bacteria</taxon>
        <taxon>Bacillati</taxon>
        <taxon>Actinomycetota</taxon>
        <taxon>Actinomycetes</taxon>
        <taxon>Propionibacteriales</taxon>
        <taxon>Nocardioidaceae</taxon>
        <taxon>Nocardioides</taxon>
    </lineage>
</organism>
<reference evidence="7 8" key="1">
    <citation type="submission" date="2023-08" db="EMBL/GenBank/DDBJ databases">
        <title>Nocardioides seae sp. nov., a bacterium isolated from a soil.</title>
        <authorList>
            <person name="Wang X."/>
        </authorList>
    </citation>
    <scope>NUCLEOTIDE SEQUENCE [LARGE SCALE GENOMIC DNA]</scope>
    <source>
        <strain evidence="7 8">YZH12</strain>
    </source>
</reference>
<keyword evidence="8" id="KW-1185">Reference proteome</keyword>
<dbReference type="Gene3D" id="3.40.50.300">
    <property type="entry name" value="P-loop containing nucleotide triphosphate hydrolases"/>
    <property type="match status" value="1"/>
</dbReference>
<dbReference type="PANTHER" id="PTHR42711:SF16">
    <property type="entry name" value="ABC TRANSPORTER ATP-BINDING PROTEIN"/>
    <property type="match status" value="1"/>
</dbReference>
<dbReference type="GO" id="GO:0005524">
    <property type="term" value="F:ATP binding"/>
    <property type="evidence" value="ECO:0007669"/>
    <property type="project" value="UniProtKB-KW"/>
</dbReference>
<name>A0ABU3Q1R3_9ACTN</name>
<dbReference type="SMART" id="SM00382">
    <property type="entry name" value="AAA"/>
    <property type="match status" value="1"/>
</dbReference>
<evidence type="ECO:0000256" key="1">
    <source>
        <dbReference type="ARBA" id="ARBA00004202"/>
    </source>
</evidence>